<dbReference type="Pfam" id="PF07715">
    <property type="entry name" value="Plug"/>
    <property type="match status" value="1"/>
</dbReference>
<evidence type="ECO:0000256" key="3">
    <source>
        <dbReference type="ARBA" id="ARBA00022692"/>
    </source>
</evidence>
<keyword evidence="5" id="KW-0472">Membrane</keyword>
<feature type="non-terminal residue" evidence="8">
    <location>
        <position position="400"/>
    </location>
</feature>
<keyword evidence="4" id="KW-0732">Signal</keyword>
<dbReference type="InterPro" id="IPR012910">
    <property type="entry name" value="Plug_dom"/>
</dbReference>
<keyword evidence="3" id="KW-0812">Transmembrane</keyword>
<evidence type="ECO:0000256" key="5">
    <source>
        <dbReference type="ARBA" id="ARBA00023136"/>
    </source>
</evidence>
<evidence type="ECO:0000256" key="6">
    <source>
        <dbReference type="ARBA" id="ARBA00023237"/>
    </source>
</evidence>
<gene>
    <name evidence="8" type="ORF">METZ01_LOCUS239341</name>
</gene>
<evidence type="ECO:0000256" key="1">
    <source>
        <dbReference type="ARBA" id="ARBA00004571"/>
    </source>
</evidence>
<evidence type="ECO:0000313" key="8">
    <source>
        <dbReference type="EMBL" id="SVB86487.1"/>
    </source>
</evidence>
<dbReference type="Gene3D" id="2.170.130.10">
    <property type="entry name" value="TonB-dependent receptor, plug domain"/>
    <property type="match status" value="1"/>
</dbReference>
<dbReference type="PROSITE" id="PS52016">
    <property type="entry name" value="TONB_DEPENDENT_REC_3"/>
    <property type="match status" value="1"/>
</dbReference>
<organism evidence="8">
    <name type="scientific">marine metagenome</name>
    <dbReference type="NCBI Taxonomy" id="408172"/>
    <lineage>
        <taxon>unclassified sequences</taxon>
        <taxon>metagenomes</taxon>
        <taxon>ecological metagenomes</taxon>
    </lineage>
</organism>
<dbReference type="AlphaFoldDB" id="A0A382HHU7"/>
<dbReference type="SUPFAM" id="SSF56935">
    <property type="entry name" value="Porins"/>
    <property type="match status" value="1"/>
</dbReference>
<evidence type="ECO:0000259" key="7">
    <source>
        <dbReference type="Pfam" id="PF07715"/>
    </source>
</evidence>
<dbReference type="GO" id="GO:0044718">
    <property type="term" value="P:siderophore transmembrane transport"/>
    <property type="evidence" value="ECO:0007669"/>
    <property type="project" value="TreeGrafter"/>
</dbReference>
<accession>A0A382HHU7</accession>
<proteinExistence type="predicted"/>
<reference evidence="8" key="1">
    <citation type="submission" date="2018-05" db="EMBL/GenBank/DDBJ databases">
        <authorList>
            <person name="Lanie J.A."/>
            <person name="Ng W.-L."/>
            <person name="Kazmierczak K.M."/>
            <person name="Andrzejewski T.M."/>
            <person name="Davidsen T.M."/>
            <person name="Wayne K.J."/>
            <person name="Tettelin H."/>
            <person name="Glass J.I."/>
            <person name="Rusch D."/>
            <person name="Podicherti R."/>
            <person name="Tsui H.-C.T."/>
            <person name="Winkler M.E."/>
        </authorList>
    </citation>
    <scope>NUCLEOTIDE SEQUENCE</scope>
</reference>
<protein>
    <recommendedName>
        <fullName evidence="7">TonB-dependent receptor plug domain-containing protein</fullName>
    </recommendedName>
</protein>
<dbReference type="Gene3D" id="2.40.170.20">
    <property type="entry name" value="TonB-dependent receptor, beta-barrel domain"/>
    <property type="match status" value="1"/>
</dbReference>
<dbReference type="PANTHER" id="PTHR30069">
    <property type="entry name" value="TONB-DEPENDENT OUTER MEMBRANE RECEPTOR"/>
    <property type="match status" value="1"/>
</dbReference>
<comment type="subcellular location">
    <subcellularLocation>
        <location evidence="1">Cell outer membrane</location>
        <topology evidence="1">Multi-pass membrane protein</topology>
    </subcellularLocation>
</comment>
<dbReference type="EMBL" id="UINC01061184">
    <property type="protein sequence ID" value="SVB86487.1"/>
    <property type="molecule type" value="Genomic_DNA"/>
</dbReference>
<evidence type="ECO:0000256" key="4">
    <source>
        <dbReference type="ARBA" id="ARBA00022729"/>
    </source>
</evidence>
<dbReference type="PANTHER" id="PTHR30069:SF29">
    <property type="entry name" value="HEMOGLOBIN AND HEMOGLOBIN-HAPTOGLOBIN-BINDING PROTEIN 1-RELATED"/>
    <property type="match status" value="1"/>
</dbReference>
<name>A0A382HHU7_9ZZZZ</name>
<keyword evidence="2" id="KW-0813">Transport</keyword>
<dbReference type="InterPro" id="IPR037066">
    <property type="entry name" value="Plug_dom_sf"/>
</dbReference>
<evidence type="ECO:0000256" key="2">
    <source>
        <dbReference type="ARBA" id="ARBA00022448"/>
    </source>
</evidence>
<dbReference type="InterPro" id="IPR039426">
    <property type="entry name" value="TonB-dep_rcpt-like"/>
</dbReference>
<feature type="domain" description="TonB-dependent receptor plug" evidence="7">
    <location>
        <begin position="40"/>
        <end position="151"/>
    </location>
</feature>
<keyword evidence="6" id="KW-0998">Cell outer membrane</keyword>
<sequence>MSKLRRISVLLFAALPVFGQAEGNLLDEIVVTAVKQEQSIREVASSISTLTAEDLQTISHVHITEALRRVAGVWISRGNGQEHLTAIRSPVLTGAGSCGAYLMMQDGISLRAPGFCNVNELFESSSELVERIEVLKGPGSDIYGSNALHGAINVITPAIDPGLNRVRFEAGPYDYFRTRYSFSGESFRLDASGTTDGGYKDDSGFDQHKLLLRYQHPKATTTLSYTNLNQETAGFIRGEEVYKDSGSKRDNPNPEAYRDARSFRLISEIQGQLGQGKVIWKPYLRSVGMTFLQHFLPGQAIEENGHDSIGLQSIWTNAKGNLRAGLEMEYTQAYLKEIQSNAIEGSAFLEETIPPGKHYDYDVDAQLMGVFVRREFAASDQLSITAGLRFQHTRYNYDNR</sequence>
<dbReference type="InterPro" id="IPR036942">
    <property type="entry name" value="Beta-barrel_TonB_sf"/>
</dbReference>
<dbReference type="GO" id="GO:0015344">
    <property type="term" value="F:siderophore uptake transmembrane transporter activity"/>
    <property type="evidence" value="ECO:0007669"/>
    <property type="project" value="TreeGrafter"/>
</dbReference>
<dbReference type="GO" id="GO:0009279">
    <property type="term" value="C:cell outer membrane"/>
    <property type="evidence" value="ECO:0007669"/>
    <property type="project" value="UniProtKB-SubCell"/>
</dbReference>